<feature type="region of interest" description="Disordered" evidence="1">
    <location>
        <begin position="170"/>
        <end position="224"/>
    </location>
</feature>
<dbReference type="AlphaFoldDB" id="A0A1C7LMJ6"/>
<feature type="compositionally biased region" description="Low complexity" evidence="1">
    <location>
        <begin position="209"/>
        <end position="221"/>
    </location>
</feature>
<dbReference type="InterPro" id="IPR052055">
    <property type="entry name" value="Hepadnavirus_pol/RT"/>
</dbReference>
<dbReference type="PANTHER" id="PTHR33050">
    <property type="entry name" value="REVERSE TRANSCRIPTASE DOMAIN-CONTAINING PROTEIN"/>
    <property type="match status" value="1"/>
</dbReference>
<dbReference type="EMBL" id="LUGG01000052">
    <property type="protein sequence ID" value="OBZ65157.1"/>
    <property type="molecule type" value="Genomic_DNA"/>
</dbReference>
<dbReference type="STRING" id="5627.A0A1C7LMJ6"/>
<dbReference type="OrthoDB" id="3042654at2759"/>
<gene>
    <name evidence="2" type="ORF">A0H81_14835</name>
</gene>
<organism evidence="2 3">
    <name type="scientific">Grifola frondosa</name>
    <name type="common">Maitake</name>
    <name type="synonym">Polyporus frondosus</name>
    <dbReference type="NCBI Taxonomy" id="5627"/>
    <lineage>
        <taxon>Eukaryota</taxon>
        <taxon>Fungi</taxon>
        <taxon>Dikarya</taxon>
        <taxon>Basidiomycota</taxon>
        <taxon>Agaricomycotina</taxon>
        <taxon>Agaricomycetes</taxon>
        <taxon>Polyporales</taxon>
        <taxon>Grifolaceae</taxon>
        <taxon>Grifola</taxon>
    </lineage>
</organism>
<evidence type="ECO:0000313" key="3">
    <source>
        <dbReference type="Proteomes" id="UP000092993"/>
    </source>
</evidence>
<comment type="caution">
    <text evidence="2">The sequence shown here is derived from an EMBL/GenBank/DDBJ whole genome shotgun (WGS) entry which is preliminary data.</text>
</comment>
<evidence type="ECO:0000256" key="1">
    <source>
        <dbReference type="SAM" id="MobiDB-lite"/>
    </source>
</evidence>
<sequence length="304" mass="32898">MSFPVADLSGASPRSAADQAFSYNLDDVDRISSRLGIPWQHSKDIDFANEFPYTGFLWNIEAQTVAIPRTKCEKYLAAIHEWQASRTHTLQQVQRLYGKLLHASLVVRAGRAYLTNLEAMLSIFHDRPFLPRTPPSSTPADLQWWQKPSRNPPWPGISLAPWRYSTSGPSLTRVPESASASSLENTGAHGDSFPDGSAIIETSAGPKQSGLSSSSSPSSRSAYGTPTLKYSEIVASLKGGGTEGVVIAKSTVSSSASTSSWDVRTKPFTLDTSQVPRTLPMAPLEASSLPLLSSFPGSHSPRHR</sequence>
<proteinExistence type="predicted"/>
<reference evidence="2 3" key="1">
    <citation type="submission" date="2016-03" db="EMBL/GenBank/DDBJ databases">
        <title>Whole genome sequencing of Grifola frondosa 9006-11.</title>
        <authorList>
            <person name="Min B."/>
            <person name="Park H."/>
            <person name="Kim J.-G."/>
            <person name="Cho H."/>
            <person name="Oh Y.-L."/>
            <person name="Kong W.-S."/>
            <person name="Choi I.-G."/>
        </authorList>
    </citation>
    <scope>NUCLEOTIDE SEQUENCE [LARGE SCALE GENOMIC DNA]</scope>
    <source>
        <strain evidence="2 3">9006-11</strain>
    </source>
</reference>
<dbReference type="PANTHER" id="PTHR33050:SF7">
    <property type="entry name" value="RIBONUCLEASE H"/>
    <property type="match status" value="1"/>
</dbReference>
<accession>A0A1C7LMJ6</accession>
<dbReference type="Proteomes" id="UP000092993">
    <property type="component" value="Unassembled WGS sequence"/>
</dbReference>
<name>A0A1C7LMJ6_GRIFR</name>
<protein>
    <submittedName>
        <fullName evidence="2">Uncharacterized protein</fullName>
    </submittedName>
</protein>
<evidence type="ECO:0000313" key="2">
    <source>
        <dbReference type="EMBL" id="OBZ65157.1"/>
    </source>
</evidence>
<keyword evidence="3" id="KW-1185">Reference proteome</keyword>